<dbReference type="EMBL" id="JAAGAX010000003">
    <property type="protein sequence ID" value="KAF2318299.1"/>
    <property type="molecule type" value="Genomic_DNA"/>
</dbReference>
<name>A0A6A6N2F7_HEVBR</name>
<dbReference type="Proteomes" id="UP000467840">
    <property type="component" value="Chromosome 10"/>
</dbReference>
<dbReference type="AlphaFoldDB" id="A0A6A6N2F7"/>
<accession>A0A6A6N2F7</accession>
<keyword evidence="2" id="KW-1185">Reference proteome</keyword>
<comment type="caution">
    <text evidence="1">The sequence shown here is derived from an EMBL/GenBank/DDBJ whole genome shotgun (WGS) entry which is preliminary data.</text>
</comment>
<dbReference type="PANTHER" id="PTHR35046:SF26">
    <property type="entry name" value="RNA-DIRECTED DNA POLYMERASE"/>
    <property type="match status" value="1"/>
</dbReference>
<sequence length="119" mass="13150">MPDNARRSRGGVLALAELGGIWILTPDGVTVDFAFFVMESSRHDLQRDDVICKGKVCDLVIGGSMKNIISKEIVDKLKLPTIKHPHPYEVGWLKKGHVIPATSQHLVKLTMGGNLEDFM</sequence>
<organism evidence="1 2">
    <name type="scientific">Hevea brasiliensis</name>
    <name type="common">Para rubber tree</name>
    <name type="synonym">Siphonia brasiliensis</name>
    <dbReference type="NCBI Taxonomy" id="3981"/>
    <lineage>
        <taxon>Eukaryota</taxon>
        <taxon>Viridiplantae</taxon>
        <taxon>Streptophyta</taxon>
        <taxon>Embryophyta</taxon>
        <taxon>Tracheophyta</taxon>
        <taxon>Spermatophyta</taxon>
        <taxon>Magnoliopsida</taxon>
        <taxon>eudicotyledons</taxon>
        <taxon>Gunneridae</taxon>
        <taxon>Pentapetalae</taxon>
        <taxon>rosids</taxon>
        <taxon>fabids</taxon>
        <taxon>Malpighiales</taxon>
        <taxon>Euphorbiaceae</taxon>
        <taxon>Crotonoideae</taxon>
        <taxon>Micrandreae</taxon>
        <taxon>Hevea</taxon>
    </lineage>
</organism>
<evidence type="ECO:0000313" key="2">
    <source>
        <dbReference type="Proteomes" id="UP000467840"/>
    </source>
</evidence>
<dbReference type="PANTHER" id="PTHR35046">
    <property type="entry name" value="ZINC KNUCKLE (CCHC-TYPE) FAMILY PROTEIN"/>
    <property type="match status" value="1"/>
</dbReference>
<gene>
    <name evidence="1" type="ORF">GH714_004675</name>
</gene>
<proteinExistence type="predicted"/>
<protein>
    <submittedName>
        <fullName evidence="1">Uncharacterized protein</fullName>
    </submittedName>
</protein>
<evidence type="ECO:0000313" key="1">
    <source>
        <dbReference type="EMBL" id="KAF2318299.1"/>
    </source>
</evidence>
<reference evidence="1 2" key="1">
    <citation type="journal article" date="2020" name="Mol. Plant">
        <title>The Chromosome-Based Rubber Tree Genome Provides New Insights into Spurge Genome Evolution and Rubber Biosynthesis.</title>
        <authorList>
            <person name="Liu J."/>
            <person name="Shi C."/>
            <person name="Shi C.C."/>
            <person name="Li W."/>
            <person name="Zhang Q.J."/>
            <person name="Zhang Y."/>
            <person name="Li K."/>
            <person name="Lu H.F."/>
            <person name="Shi C."/>
            <person name="Zhu S.T."/>
            <person name="Xiao Z.Y."/>
            <person name="Nan H."/>
            <person name="Yue Y."/>
            <person name="Zhu X.G."/>
            <person name="Wu Y."/>
            <person name="Hong X.N."/>
            <person name="Fan G.Y."/>
            <person name="Tong Y."/>
            <person name="Zhang D."/>
            <person name="Mao C.L."/>
            <person name="Liu Y.L."/>
            <person name="Hao S.J."/>
            <person name="Liu W.Q."/>
            <person name="Lv M.Q."/>
            <person name="Zhang H.B."/>
            <person name="Liu Y."/>
            <person name="Hu-Tang G.R."/>
            <person name="Wang J.P."/>
            <person name="Wang J.H."/>
            <person name="Sun Y.H."/>
            <person name="Ni S.B."/>
            <person name="Chen W.B."/>
            <person name="Zhang X.C."/>
            <person name="Jiao Y.N."/>
            <person name="Eichler E.E."/>
            <person name="Li G.H."/>
            <person name="Liu X."/>
            <person name="Gao L.Z."/>
        </authorList>
    </citation>
    <scope>NUCLEOTIDE SEQUENCE [LARGE SCALE GENOMIC DNA]</scope>
    <source>
        <strain evidence="2">cv. GT1</strain>
        <tissue evidence="1">Leaf</tissue>
    </source>
</reference>